<sequence length="94" mass="10645">MEESKIYYAFDPVTKEFAGEVMLKNKTENMTESPPVREFNGKTYHLDNPVWDGEKWVGKNKELDVLDAIKDLSIQVAQNTAVLETVTGGDHENV</sequence>
<evidence type="ECO:0000313" key="3">
    <source>
        <dbReference type="EMBL" id="TGY57191.1"/>
    </source>
</evidence>
<dbReference type="EMBL" id="CP023566">
    <property type="protein sequence ID" value="AWZ41260.1"/>
    <property type="molecule type" value="Genomic_DNA"/>
</dbReference>
<proteinExistence type="predicted"/>
<evidence type="ECO:0000313" key="4">
    <source>
        <dbReference type="Proteomes" id="UP000250143"/>
    </source>
</evidence>
<reference evidence="4 5" key="1">
    <citation type="submission" date="2017-09" db="EMBL/GenBank/DDBJ databases">
        <title>Predominant Lactobacillus spp. isolated from feces of mice subjected to short-term calorie restriction.</title>
        <authorList>
            <person name="Zhang C."/>
            <person name="Zhao L."/>
            <person name="Pan F."/>
        </authorList>
    </citation>
    <scope>NUCLEOTIDE SEQUENCE [LARGE SCALE GENOMIC DNA]</scope>
    <source>
        <strain evidence="2 4">CR141</strain>
        <strain evidence="1 5">CR147</strain>
    </source>
</reference>
<dbReference type="AlphaFoldDB" id="A0A2Z4W1J1"/>
<protein>
    <submittedName>
        <fullName evidence="3">Uncharacterized protein</fullName>
    </submittedName>
</protein>
<organism evidence="3 6">
    <name type="scientific">Ligilactobacillus murinus</name>
    <dbReference type="NCBI Taxonomy" id="1622"/>
    <lineage>
        <taxon>Bacteria</taxon>
        <taxon>Bacillati</taxon>
        <taxon>Bacillota</taxon>
        <taxon>Bacilli</taxon>
        <taxon>Lactobacillales</taxon>
        <taxon>Lactobacillaceae</taxon>
        <taxon>Ligilactobacillus</taxon>
    </lineage>
</organism>
<dbReference type="RefSeq" id="WP_112195472.1">
    <property type="nucleotide sequence ID" value="NZ_CP023565.1"/>
</dbReference>
<gene>
    <name evidence="2" type="ORF">CPQ89_09605</name>
    <name evidence="1" type="ORF">CPS94_01875</name>
    <name evidence="3" type="ORF">E5340_00550</name>
</gene>
<dbReference type="Proteomes" id="UP000250153">
    <property type="component" value="Chromosome"/>
</dbReference>
<dbReference type="EMBL" id="CP023565">
    <property type="protein sequence ID" value="AWZ37751.1"/>
    <property type="molecule type" value="Genomic_DNA"/>
</dbReference>
<dbReference type="Proteomes" id="UP000306855">
    <property type="component" value="Unassembled WGS sequence"/>
</dbReference>
<dbReference type="KEGG" id="lmur:CPS94_01875"/>
<dbReference type="GeneID" id="48465869"/>
<reference evidence="3 6" key="2">
    <citation type="submission" date="2019-04" db="EMBL/GenBank/DDBJ databases">
        <title>Microbes associate with the intestines of laboratory mice.</title>
        <authorList>
            <person name="Navarre W."/>
            <person name="Wong E."/>
            <person name="Huang K."/>
            <person name="Tropini C."/>
            <person name="Ng K."/>
            <person name="Yu B."/>
        </authorList>
    </citation>
    <scope>NUCLEOTIDE SEQUENCE [LARGE SCALE GENOMIC DNA]</scope>
    <source>
        <strain evidence="3 6">NM26_J9</strain>
    </source>
</reference>
<keyword evidence="4" id="KW-1185">Reference proteome</keyword>
<evidence type="ECO:0000313" key="1">
    <source>
        <dbReference type="EMBL" id="AWZ37751.1"/>
    </source>
</evidence>
<dbReference type="Proteomes" id="UP000250143">
    <property type="component" value="Chromosome"/>
</dbReference>
<evidence type="ECO:0000313" key="2">
    <source>
        <dbReference type="EMBL" id="AWZ41260.1"/>
    </source>
</evidence>
<evidence type="ECO:0000313" key="6">
    <source>
        <dbReference type="Proteomes" id="UP000306855"/>
    </source>
</evidence>
<evidence type="ECO:0000313" key="5">
    <source>
        <dbReference type="Proteomes" id="UP000250153"/>
    </source>
</evidence>
<accession>A0A2Z4W1J1</accession>
<name>A0A2Z4W1J1_9LACO</name>
<dbReference type="EMBL" id="SRYK01000002">
    <property type="protein sequence ID" value="TGY57191.1"/>
    <property type="molecule type" value="Genomic_DNA"/>
</dbReference>